<reference evidence="1 2" key="1">
    <citation type="journal article" date="2008" name="Nature">
        <title>The genome of Laccaria bicolor provides insights into mycorrhizal symbiosis.</title>
        <authorList>
            <person name="Martin F."/>
            <person name="Aerts A."/>
            <person name="Ahren D."/>
            <person name="Brun A."/>
            <person name="Danchin E.G.J."/>
            <person name="Duchaussoy F."/>
            <person name="Gibon J."/>
            <person name="Kohler A."/>
            <person name="Lindquist E."/>
            <person name="Pereda V."/>
            <person name="Salamov A."/>
            <person name="Shapiro H.J."/>
            <person name="Wuyts J."/>
            <person name="Blaudez D."/>
            <person name="Buee M."/>
            <person name="Brokstein P."/>
            <person name="Canbaeck B."/>
            <person name="Cohen D."/>
            <person name="Courty P.E."/>
            <person name="Coutinho P.M."/>
            <person name="Delaruelle C."/>
            <person name="Detter J.C."/>
            <person name="Deveau A."/>
            <person name="DiFazio S."/>
            <person name="Duplessis S."/>
            <person name="Fraissinet-Tachet L."/>
            <person name="Lucic E."/>
            <person name="Frey-Klett P."/>
            <person name="Fourrey C."/>
            <person name="Feussner I."/>
            <person name="Gay G."/>
            <person name="Grimwood J."/>
            <person name="Hoegger P.J."/>
            <person name="Jain P."/>
            <person name="Kilaru S."/>
            <person name="Labbe J."/>
            <person name="Lin Y.C."/>
            <person name="Legue V."/>
            <person name="Le Tacon F."/>
            <person name="Marmeisse R."/>
            <person name="Melayah D."/>
            <person name="Montanini B."/>
            <person name="Muratet M."/>
            <person name="Nehls U."/>
            <person name="Niculita-Hirzel H."/>
            <person name="Oudot-Le Secq M.P."/>
            <person name="Peter M."/>
            <person name="Quesneville H."/>
            <person name="Rajashekar B."/>
            <person name="Reich M."/>
            <person name="Rouhier N."/>
            <person name="Schmutz J."/>
            <person name="Yin T."/>
            <person name="Chalot M."/>
            <person name="Henrissat B."/>
            <person name="Kuees U."/>
            <person name="Lucas S."/>
            <person name="Van de Peer Y."/>
            <person name="Podila G.K."/>
            <person name="Polle A."/>
            <person name="Pukkila P.J."/>
            <person name="Richardson P.M."/>
            <person name="Rouze P."/>
            <person name="Sanders I.R."/>
            <person name="Stajich J.E."/>
            <person name="Tunlid A."/>
            <person name="Tuskan G."/>
            <person name="Grigoriev I.V."/>
        </authorList>
    </citation>
    <scope>NUCLEOTIDE SEQUENCE [LARGE SCALE GENOMIC DNA]</scope>
    <source>
        <strain evidence="2">S238N-H82 / ATCC MYA-4686</strain>
    </source>
</reference>
<organism evidence="2">
    <name type="scientific">Laccaria bicolor (strain S238N-H82 / ATCC MYA-4686)</name>
    <name type="common">Bicoloured deceiver</name>
    <name type="synonym">Laccaria laccata var. bicolor</name>
    <dbReference type="NCBI Taxonomy" id="486041"/>
    <lineage>
        <taxon>Eukaryota</taxon>
        <taxon>Fungi</taxon>
        <taxon>Dikarya</taxon>
        <taxon>Basidiomycota</taxon>
        <taxon>Agaricomycotina</taxon>
        <taxon>Agaricomycetes</taxon>
        <taxon>Agaricomycetidae</taxon>
        <taxon>Agaricales</taxon>
        <taxon>Agaricineae</taxon>
        <taxon>Hydnangiaceae</taxon>
        <taxon>Laccaria</taxon>
    </lineage>
</organism>
<keyword evidence="2" id="KW-1185">Reference proteome</keyword>
<gene>
    <name evidence="1" type="ORF">LACBIDRAFT_304197</name>
</gene>
<dbReference type="RefSeq" id="XP_001891036.1">
    <property type="nucleotide sequence ID" value="XM_001891001.1"/>
</dbReference>
<evidence type="ECO:0000313" key="1">
    <source>
        <dbReference type="EMBL" id="EDQ98313.1"/>
    </source>
</evidence>
<dbReference type="AlphaFoldDB" id="B0E4B8"/>
<dbReference type="Proteomes" id="UP000001194">
    <property type="component" value="Unassembled WGS sequence"/>
</dbReference>
<evidence type="ECO:0000313" key="2">
    <source>
        <dbReference type="Proteomes" id="UP000001194"/>
    </source>
</evidence>
<dbReference type="EMBL" id="DS547345">
    <property type="protein sequence ID" value="EDQ98313.1"/>
    <property type="molecule type" value="Genomic_DNA"/>
</dbReference>
<protein>
    <submittedName>
        <fullName evidence="1">Predicted protein</fullName>
    </submittedName>
</protein>
<accession>B0E4B8</accession>
<proteinExistence type="predicted"/>
<dbReference type="KEGG" id="lbc:LACBIDRAFT_304197"/>
<dbReference type="HOGENOM" id="CLU_2910337_0_0_1"/>
<sequence>MHEYITTLPDILCNIVAVFSDQGRTLGLRPYPLSPSLPHIHDFYLVLIPHSSWRTDVSLRALHNDNTSLKGR</sequence>
<dbReference type="InParanoid" id="B0E4B8"/>
<name>B0E4B8_LACBS</name>
<dbReference type="GeneID" id="6086692"/>